<feature type="compositionally biased region" description="Basic and acidic residues" evidence="1">
    <location>
        <begin position="361"/>
        <end position="377"/>
    </location>
</feature>
<dbReference type="STRING" id="70415.A0A5S6QS18"/>
<organism evidence="2 3">
    <name type="scientific">Trichuris muris</name>
    <name type="common">Mouse whipworm</name>
    <dbReference type="NCBI Taxonomy" id="70415"/>
    <lineage>
        <taxon>Eukaryota</taxon>
        <taxon>Metazoa</taxon>
        <taxon>Ecdysozoa</taxon>
        <taxon>Nematoda</taxon>
        <taxon>Enoplea</taxon>
        <taxon>Dorylaimia</taxon>
        <taxon>Trichinellida</taxon>
        <taxon>Trichuridae</taxon>
        <taxon>Trichuris</taxon>
    </lineage>
</organism>
<sequence length="757" mass="84031">MKMEIINGKKITTNINVNALFILLIKEASSLQVPMPCRTIVSRAVRFDAKPTMDVNCNRSSVVAGLRKRLRIVLPDETVKDVLVDPQVPMMDLLVRTCTEFNFNPVEMTLNVPTDIYPGYLQYKPSAAIGTLKCDVIKLVPKFYVEKNMHSRNLKEINELAANDLCATVDLPGQPSVALRAQHGCTVAKLLEVVCNNARLSPVNDYCLCPKDEPRAPLPGDQLLAGLSLKRFKLMRTDESHSSNLPCRELEKCNKVVKRRAPLPPSKGEENFDLGQVNVQQASGRRGRCLAPKRSDSAFTSNKQCNIDAKIKKHPEVGECSPISFAKEEVKESSAGSLMVQKKKNKAPSPPTAAKVYDGSTDQRDDGDFTIESEKRQHSSASVVSSTGLSTVAEDKLNEAAVRDCPLMTQSVEESCSKSGSSFEETFHLNTPMGTLSDAATDDTKSVVLTSDETVLSSPTDDATLFVDQRLSKDDSLQINLIPQSSAASFSRDLVPSDVLVGESDKSLSETTINLQKQFTCKTSTLPPLHILLDFKDESSCVLSDSCLPSANAEMTNASLPVSPMSNIRLRDPNEEQYPRMVVKNFEEEYYSTQRTDDYLNFIRFGYRGEASKSPERRRRQSMPTQGNAWINSIPNRRHGCIRNYGKPVGPAATISRFGVKGPDGRPPLFRMPIMDDLEREYKKLQSIFSAWHLCLKSDSENRMGDDNNANLQAQNLQRAILSQQQLLRGICERILQLSPVSFEQAGGPTFPMYWSK</sequence>
<evidence type="ECO:0000313" key="3">
    <source>
        <dbReference type="WBParaSite" id="TMUE_2000009687.1"/>
    </source>
</evidence>
<keyword evidence="2" id="KW-1185">Reference proteome</keyword>
<feature type="region of interest" description="Disordered" evidence="1">
    <location>
        <begin position="611"/>
        <end position="630"/>
    </location>
</feature>
<reference evidence="3" key="1">
    <citation type="submission" date="2019-12" db="UniProtKB">
        <authorList>
            <consortium name="WormBaseParasite"/>
        </authorList>
    </citation>
    <scope>IDENTIFICATION</scope>
</reference>
<proteinExistence type="predicted"/>
<dbReference type="PANTHER" id="PTHR21557">
    <property type="entry name" value="CORDON-BLEU"/>
    <property type="match status" value="1"/>
</dbReference>
<dbReference type="Proteomes" id="UP000046395">
    <property type="component" value="Unassembled WGS sequence"/>
</dbReference>
<dbReference type="AlphaFoldDB" id="A0A5S6QS18"/>
<accession>A0A5S6QS18</accession>
<dbReference type="GO" id="GO:0003785">
    <property type="term" value="F:actin monomer binding"/>
    <property type="evidence" value="ECO:0007669"/>
    <property type="project" value="InterPro"/>
</dbReference>
<protein>
    <submittedName>
        <fullName evidence="3">RBD domain-containing protein</fullName>
    </submittedName>
</protein>
<dbReference type="WBParaSite" id="TMUE_2000009687.1">
    <property type="protein sequence ID" value="TMUE_2000009687.1"/>
    <property type="gene ID" value="WBGene00300694"/>
</dbReference>
<dbReference type="InterPro" id="IPR039895">
    <property type="entry name" value="COBL-like"/>
</dbReference>
<evidence type="ECO:0000313" key="2">
    <source>
        <dbReference type="Proteomes" id="UP000046395"/>
    </source>
</evidence>
<evidence type="ECO:0000256" key="1">
    <source>
        <dbReference type="SAM" id="MobiDB-lite"/>
    </source>
</evidence>
<name>A0A5S6QS18_TRIMR</name>
<dbReference type="PANTHER" id="PTHR21557:SF2">
    <property type="entry name" value="CORDON-BLEU PROTEIN-LIKE 1"/>
    <property type="match status" value="1"/>
</dbReference>
<feature type="region of interest" description="Disordered" evidence="1">
    <location>
        <begin position="334"/>
        <end position="387"/>
    </location>
</feature>